<dbReference type="InterPro" id="IPR011008">
    <property type="entry name" value="Dimeric_a/b-barrel"/>
</dbReference>
<dbReference type="PANTHER" id="PTHR33606:SF3">
    <property type="entry name" value="PROTEIN YCII"/>
    <property type="match status" value="1"/>
</dbReference>
<keyword evidence="2" id="KW-1185">Reference proteome</keyword>
<dbReference type="GeneID" id="4836887"/>
<evidence type="ECO:0008006" key="3">
    <source>
        <dbReference type="Google" id="ProtNLM"/>
    </source>
</evidence>
<proteinExistence type="predicted"/>
<dbReference type="InterPro" id="IPR051807">
    <property type="entry name" value="Sec-metab_biosynth-assoc"/>
</dbReference>
<dbReference type="Gene3D" id="3.30.70.1060">
    <property type="entry name" value="Dimeric alpha+beta barrel"/>
    <property type="match status" value="1"/>
</dbReference>
<dbReference type="HOGENOM" id="CLU_110355_2_2_1"/>
<evidence type="ECO:0000313" key="2">
    <source>
        <dbReference type="Proteomes" id="UP000002258"/>
    </source>
</evidence>
<gene>
    <name evidence="1" type="ORF">PICST_42277</name>
</gene>
<dbReference type="EMBL" id="CP000496">
    <property type="protein sequence ID" value="ABN64681.2"/>
    <property type="molecule type" value="Genomic_DNA"/>
</dbReference>
<dbReference type="InParanoid" id="A3LQH1"/>
<accession>A3LQH1</accession>
<dbReference type="PANTHER" id="PTHR33606">
    <property type="entry name" value="PROTEIN YCII"/>
    <property type="match status" value="1"/>
</dbReference>
<protein>
    <recommendedName>
        <fullName evidence="3">YCII-related domain-containing protein</fullName>
    </recommendedName>
</protein>
<dbReference type="SUPFAM" id="SSF54909">
    <property type="entry name" value="Dimeric alpha+beta barrel"/>
    <property type="match status" value="1"/>
</dbReference>
<reference evidence="1 2" key="1">
    <citation type="journal article" date="2007" name="Nat. Biotechnol.">
        <title>Genome sequence of the lignocellulose-bioconverting and xylose-fermenting yeast Pichia stipitis.</title>
        <authorList>
            <person name="Jeffries T.W."/>
            <person name="Grigoriev I.V."/>
            <person name="Grimwood J."/>
            <person name="Laplaza J.M."/>
            <person name="Aerts A."/>
            <person name="Salamov A."/>
            <person name="Schmutz J."/>
            <person name="Lindquist E."/>
            <person name="Dehal P."/>
            <person name="Shapiro H."/>
            <person name="Jin Y.S."/>
            <person name="Passoth V."/>
            <person name="Richardson P.M."/>
        </authorList>
    </citation>
    <scope>NUCLEOTIDE SEQUENCE [LARGE SCALE GENOMIC DNA]</scope>
    <source>
        <strain evidence="2">ATCC 58785 / CBS 6054 / NBRC 10063 / NRRL Y-11545</strain>
    </source>
</reference>
<dbReference type="OrthoDB" id="5519740at2759"/>
<evidence type="ECO:0000313" key="1">
    <source>
        <dbReference type="EMBL" id="ABN64681.2"/>
    </source>
</evidence>
<sequence>MSTEYNVVVFDKPNVDRLKVRSQHLAGIVSAVNSGVLTLGGAIYHDEAKTKFAGSTLQVAANSKQEVIDFLKTDVYYKEGIWDLDNAIIHPVGLAVRLPKKLDGVPDSFYNV</sequence>
<dbReference type="Proteomes" id="UP000002258">
    <property type="component" value="Chromosome 2"/>
</dbReference>
<dbReference type="KEGG" id="pic:PICST_42277"/>
<organism evidence="1 2">
    <name type="scientific">Scheffersomyces stipitis (strain ATCC 58785 / CBS 6054 / NBRC 10063 / NRRL Y-11545)</name>
    <name type="common">Yeast</name>
    <name type="synonym">Pichia stipitis</name>
    <dbReference type="NCBI Taxonomy" id="322104"/>
    <lineage>
        <taxon>Eukaryota</taxon>
        <taxon>Fungi</taxon>
        <taxon>Dikarya</taxon>
        <taxon>Ascomycota</taxon>
        <taxon>Saccharomycotina</taxon>
        <taxon>Pichiomycetes</taxon>
        <taxon>Debaryomycetaceae</taxon>
        <taxon>Scheffersomyces</taxon>
    </lineage>
</organism>
<dbReference type="eggNOG" id="ENOG502S4AZ">
    <property type="taxonomic scope" value="Eukaryota"/>
</dbReference>
<dbReference type="OMA" id="FAKEGIW"/>
<name>A3LQH1_PICST</name>
<dbReference type="AlphaFoldDB" id="A3LQH1"/>
<dbReference type="RefSeq" id="XP_001382710.2">
    <property type="nucleotide sequence ID" value="XM_001382673.1"/>
</dbReference>